<dbReference type="PANTHER" id="PTHR12977">
    <property type="entry name" value="SUPPRESSOR OF VARIEGATION 4-20-RELATED"/>
    <property type="match status" value="1"/>
</dbReference>
<dbReference type="GO" id="GO:0042799">
    <property type="term" value="F:histone H4K20 methyltransferase activity"/>
    <property type="evidence" value="ECO:0007669"/>
    <property type="project" value="TreeGrafter"/>
</dbReference>
<evidence type="ECO:0000259" key="1">
    <source>
        <dbReference type="PROSITE" id="PS50280"/>
    </source>
</evidence>
<dbReference type="Pfam" id="PF00856">
    <property type="entry name" value="SET"/>
    <property type="match status" value="1"/>
</dbReference>
<name>A0AAW0A759_9AGAR</name>
<dbReference type="PROSITE" id="PS50280">
    <property type="entry name" value="SET"/>
    <property type="match status" value="1"/>
</dbReference>
<comment type="caution">
    <text evidence="2">The sequence shown here is derived from an EMBL/GenBank/DDBJ whole genome shotgun (WGS) entry which is preliminary data.</text>
</comment>
<keyword evidence="3" id="KW-1185">Reference proteome</keyword>
<dbReference type="Proteomes" id="UP001362999">
    <property type="component" value="Unassembled WGS sequence"/>
</dbReference>
<proteinExistence type="predicted"/>
<dbReference type="Gene3D" id="2.170.270.10">
    <property type="entry name" value="SET domain"/>
    <property type="match status" value="1"/>
</dbReference>
<dbReference type="SUPFAM" id="SSF82199">
    <property type="entry name" value="SET domain"/>
    <property type="match status" value="1"/>
</dbReference>
<gene>
    <name evidence="2" type="ORF">R3P38DRAFT_3043895</name>
</gene>
<evidence type="ECO:0000313" key="2">
    <source>
        <dbReference type="EMBL" id="KAK7002104.1"/>
    </source>
</evidence>
<feature type="domain" description="SET" evidence="1">
    <location>
        <begin position="87"/>
        <end position="180"/>
    </location>
</feature>
<dbReference type="InterPro" id="IPR046341">
    <property type="entry name" value="SET_dom_sf"/>
</dbReference>
<dbReference type="AlphaFoldDB" id="A0AAW0A759"/>
<dbReference type="InterPro" id="IPR001214">
    <property type="entry name" value="SET_dom"/>
</dbReference>
<dbReference type="InterPro" id="IPR039977">
    <property type="entry name" value="Suv4-20/Set9"/>
</dbReference>
<protein>
    <recommendedName>
        <fullName evidence="1">SET domain-containing protein</fullName>
    </recommendedName>
</protein>
<accession>A0AAW0A759</accession>
<evidence type="ECO:0000313" key="3">
    <source>
        <dbReference type="Proteomes" id="UP001362999"/>
    </source>
</evidence>
<organism evidence="2 3">
    <name type="scientific">Favolaschia claudopus</name>
    <dbReference type="NCBI Taxonomy" id="2862362"/>
    <lineage>
        <taxon>Eukaryota</taxon>
        <taxon>Fungi</taxon>
        <taxon>Dikarya</taxon>
        <taxon>Basidiomycota</taxon>
        <taxon>Agaricomycotina</taxon>
        <taxon>Agaricomycetes</taxon>
        <taxon>Agaricomycetidae</taxon>
        <taxon>Agaricales</taxon>
        <taxon>Marasmiineae</taxon>
        <taxon>Mycenaceae</taxon>
        <taxon>Favolaschia</taxon>
    </lineage>
</organism>
<sequence>MPCFRSTAMPTSAGVLSRDDDFISHLFIEKLSGLSVRKMNSMTRLPRVPTKELERVIAKQPAASRDQLEVDFLSHTSRYLCLLHPSSSVTVVETPAYSGYTGLPELGIDQLGREKLGEVARDFSIMNSQHNNKSYLVLGPARFVNHDCLNNCELFRQGKTICVRVLRTIAIGDEITVYYGEDYFGDGNQHCLCGTCKEQGAGGYAEARLSIEAVKTAKSSCSLESQPSRIASLKDDGTVIFDNASRDPCVGKLRRRVAWSVRDQGRFFSLCRTTGSQQSFSNPSVFQ</sequence>
<dbReference type="EMBL" id="JAWWNJ010000080">
    <property type="protein sequence ID" value="KAK7002104.1"/>
    <property type="molecule type" value="Genomic_DNA"/>
</dbReference>
<dbReference type="GO" id="GO:0005634">
    <property type="term" value="C:nucleus"/>
    <property type="evidence" value="ECO:0007669"/>
    <property type="project" value="TreeGrafter"/>
</dbReference>
<reference evidence="2 3" key="1">
    <citation type="journal article" date="2024" name="J Genomics">
        <title>Draft genome sequencing and assembly of Favolaschia claudopus CIRM-BRFM 2984 isolated from oak limbs.</title>
        <authorList>
            <person name="Navarro D."/>
            <person name="Drula E."/>
            <person name="Chaduli D."/>
            <person name="Cazenave R."/>
            <person name="Ahrendt S."/>
            <person name="Wang J."/>
            <person name="Lipzen A."/>
            <person name="Daum C."/>
            <person name="Barry K."/>
            <person name="Grigoriev I.V."/>
            <person name="Favel A."/>
            <person name="Rosso M.N."/>
            <person name="Martin F."/>
        </authorList>
    </citation>
    <scope>NUCLEOTIDE SEQUENCE [LARGE SCALE GENOMIC DNA]</scope>
    <source>
        <strain evidence="2 3">CIRM-BRFM 2984</strain>
    </source>
</reference>
<dbReference type="PANTHER" id="PTHR12977:SF4">
    <property type="entry name" value="HISTONE-LYSINE N-METHYLTRANSFERASE KMT5B"/>
    <property type="match status" value="1"/>
</dbReference>